<evidence type="ECO:0000313" key="2">
    <source>
        <dbReference type="Proteomes" id="UP000651475"/>
    </source>
</evidence>
<protein>
    <submittedName>
        <fullName evidence="1">Uncharacterized protein</fullName>
    </submittedName>
</protein>
<keyword evidence="2" id="KW-1185">Reference proteome</keyword>
<proteinExistence type="predicted"/>
<comment type="caution">
    <text evidence="1">The sequence shown here is derived from an EMBL/GenBank/DDBJ whole genome shotgun (WGS) entry which is preliminary data.</text>
</comment>
<gene>
    <name evidence="1" type="ORF">H8S65_07175</name>
</gene>
<reference evidence="1 2" key="1">
    <citation type="submission" date="2020-08" db="EMBL/GenBank/DDBJ databases">
        <title>Genome public.</title>
        <authorList>
            <person name="Liu C."/>
            <person name="Sun Q."/>
        </authorList>
    </citation>
    <scope>NUCLEOTIDE SEQUENCE [LARGE SCALE GENOMIC DNA]</scope>
    <source>
        <strain evidence="1 2">NSJ-79</strain>
    </source>
</reference>
<organism evidence="1 2">
    <name type="scientific">Parabacteroides hominis</name>
    <dbReference type="NCBI Taxonomy" id="2763057"/>
    <lineage>
        <taxon>Bacteria</taxon>
        <taxon>Pseudomonadati</taxon>
        <taxon>Bacteroidota</taxon>
        <taxon>Bacteroidia</taxon>
        <taxon>Bacteroidales</taxon>
        <taxon>Tannerellaceae</taxon>
        <taxon>Parabacteroides</taxon>
    </lineage>
</organism>
<accession>A0ABR7DNN5</accession>
<dbReference type="Proteomes" id="UP000651475">
    <property type="component" value="Unassembled WGS sequence"/>
</dbReference>
<name>A0ABR7DNN5_9BACT</name>
<sequence length="131" mass="14830">MMEFFLVTKLRRRIAACLEGALTPVHVADLFWELRPYMASHEIKLTDRGIILPALSSGSSPEVIYSDDVLALSSSRRGVLMLLLRNGDACLLSGQSSSRKRIHLCHQTFFRLACTEIGLRLWVLKESLLDW</sequence>
<dbReference type="RefSeq" id="WP_186929308.1">
    <property type="nucleotide sequence ID" value="NZ_JACOOJ010000009.1"/>
</dbReference>
<dbReference type="EMBL" id="JACOOJ010000009">
    <property type="protein sequence ID" value="MBC5632547.1"/>
    <property type="molecule type" value="Genomic_DNA"/>
</dbReference>
<evidence type="ECO:0000313" key="1">
    <source>
        <dbReference type="EMBL" id="MBC5632547.1"/>
    </source>
</evidence>